<gene>
    <name evidence="2" type="ORF">DFR42_104192</name>
</gene>
<dbReference type="CDD" id="cd00093">
    <property type="entry name" value="HTH_XRE"/>
    <property type="match status" value="1"/>
</dbReference>
<evidence type="ECO:0000313" key="3">
    <source>
        <dbReference type="Proteomes" id="UP000247792"/>
    </source>
</evidence>
<comment type="caution">
    <text evidence="2">The sequence shown here is derived from an EMBL/GenBank/DDBJ whole genome shotgun (WGS) entry which is preliminary data.</text>
</comment>
<dbReference type="SMART" id="SM00530">
    <property type="entry name" value="HTH_XRE"/>
    <property type="match status" value="1"/>
</dbReference>
<dbReference type="PROSITE" id="PS50943">
    <property type="entry name" value="HTH_CROC1"/>
    <property type="match status" value="1"/>
</dbReference>
<dbReference type="Pfam" id="PF13443">
    <property type="entry name" value="HTH_26"/>
    <property type="match status" value="1"/>
</dbReference>
<name>A0A318J8V6_9BURK</name>
<dbReference type="InterPro" id="IPR001387">
    <property type="entry name" value="Cro/C1-type_HTH"/>
</dbReference>
<evidence type="ECO:0000259" key="1">
    <source>
        <dbReference type="PROSITE" id="PS50943"/>
    </source>
</evidence>
<protein>
    <submittedName>
        <fullName evidence="2">Cro/C1-type helix-turn-helix DNA-binding protein</fullName>
    </submittedName>
</protein>
<keyword evidence="3" id="KW-1185">Reference proteome</keyword>
<dbReference type="Gene3D" id="1.10.260.40">
    <property type="entry name" value="lambda repressor-like DNA-binding domains"/>
    <property type="match status" value="1"/>
</dbReference>
<reference evidence="2 3" key="1">
    <citation type="submission" date="2018-05" db="EMBL/GenBank/DDBJ databases">
        <title>Genomic Encyclopedia of Type Strains, Phase IV (KMG-IV): sequencing the most valuable type-strain genomes for metagenomic binning, comparative biology and taxonomic classification.</title>
        <authorList>
            <person name="Goeker M."/>
        </authorList>
    </citation>
    <scope>NUCLEOTIDE SEQUENCE [LARGE SCALE GENOMIC DNA]</scope>
    <source>
        <strain evidence="2 3">DSM 19792</strain>
    </source>
</reference>
<keyword evidence="2" id="KW-0238">DNA-binding</keyword>
<dbReference type="SUPFAM" id="SSF47413">
    <property type="entry name" value="lambda repressor-like DNA-binding domains"/>
    <property type="match status" value="1"/>
</dbReference>
<feature type="domain" description="HTH cro/C1-type" evidence="1">
    <location>
        <begin position="11"/>
        <end position="64"/>
    </location>
</feature>
<dbReference type="AlphaFoldDB" id="A0A318J8V6"/>
<sequence length="247" mass="28782">MNLTQQITIALKKHLKQKGLTYAQLAAHLDISEASVKRLFSESTFTVRRLEAICQLLELDFLELARLARGQQELKGELSDAQEQTLADEPRLLGVFYLLLNQWQVREIARQFDIAETELLQLLMKLERLELIELHPHNRIKLLTHTTLQWRENGPIRRKYQSKVMEEFLQNDFHNEQAILRFETRELSAASIAVLQRKMARLLTEFNELADIDASLSSEQRQGMALLMATRPWVFSLFSDLKRKAGR</sequence>
<accession>A0A318J8V6</accession>
<proteinExistence type="predicted"/>
<dbReference type="OrthoDB" id="5298444at2"/>
<dbReference type="RefSeq" id="WP_110255733.1">
    <property type="nucleotide sequence ID" value="NZ_QJKB01000004.1"/>
</dbReference>
<dbReference type="EMBL" id="QJKB01000004">
    <property type="protein sequence ID" value="PXX43191.1"/>
    <property type="molecule type" value="Genomic_DNA"/>
</dbReference>
<organism evidence="2 3">
    <name type="scientific">Undibacterium pigrum</name>
    <dbReference type="NCBI Taxonomy" id="401470"/>
    <lineage>
        <taxon>Bacteria</taxon>
        <taxon>Pseudomonadati</taxon>
        <taxon>Pseudomonadota</taxon>
        <taxon>Betaproteobacteria</taxon>
        <taxon>Burkholderiales</taxon>
        <taxon>Oxalobacteraceae</taxon>
        <taxon>Undibacterium</taxon>
    </lineage>
</organism>
<dbReference type="InterPro" id="IPR010982">
    <property type="entry name" value="Lambda_DNA-bd_dom_sf"/>
</dbReference>
<dbReference type="Proteomes" id="UP000247792">
    <property type="component" value="Unassembled WGS sequence"/>
</dbReference>
<dbReference type="GO" id="GO:0003677">
    <property type="term" value="F:DNA binding"/>
    <property type="evidence" value="ECO:0007669"/>
    <property type="project" value="UniProtKB-KW"/>
</dbReference>
<evidence type="ECO:0000313" key="2">
    <source>
        <dbReference type="EMBL" id="PXX43191.1"/>
    </source>
</evidence>